<evidence type="ECO:0000313" key="1">
    <source>
        <dbReference type="EMBL" id="RWQ73607.1"/>
    </source>
</evidence>
<gene>
    <name evidence="1" type="ORF">DR116_0016100</name>
</gene>
<protein>
    <submittedName>
        <fullName evidence="1">Uncharacterized protein</fullName>
    </submittedName>
</protein>
<name>A0A9X8IZG4_BACCE</name>
<reference evidence="1 2" key="1">
    <citation type="submission" date="2019-01" db="EMBL/GenBank/DDBJ databases">
        <title>Draft genome sequence of heavy metal resistant Bacillus cereus NWUAB01.</title>
        <authorList>
            <person name="Babalola O."/>
            <person name="Aremu B.R."/>
            <person name="Ayangbenro A.S."/>
        </authorList>
    </citation>
    <scope>NUCLEOTIDE SEQUENCE [LARGE SCALE GENOMIC DNA]</scope>
    <source>
        <strain evidence="1 2">NWUAB01</strain>
    </source>
</reference>
<evidence type="ECO:0000313" key="2">
    <source>
        <dbReference type="Proteomes" id="UP000253597"/>
    </source>
</evidence>
<accession>A0A9X8IZG4</accession>
<sequence length="16" mass="1898">MILINLEEGYSLWCTI</sequence>
<comment type="caution">
    <text evidence="1">The sequence shown here is derived from an EMBL/GenBank/DDBJ whole genome shotgun (WGS) entry which is preliminary data.</text>
</comment>
<dbReference type="AlphaFoldDB" id="A0A9X8IZG4"/>
<dbReference type="Proteomes" id="UP000253597">
    <property type="component" value="Unassembled WGS sequence"/>
</dbReference>
<organism evidence="1 2">
    <name type="scientific">Bacillus cereus</name>
    <dbReference type="NCBI Taxonomy" id="1396"/>
    <lineage>
        <taxon>Bacteria</taxon>
        <taxon>Bacillati</taxon>
        <taxon>Bacillota</taxon>
        <taxon>Bacilli</taxon>
        <taxon>Bacillales</taxon>
        <taxon>Bacillaceae</taxon>
        <taxon>Bacillus</taxon>
        <taxon>Bacillus cereus group</taxon>
    </lineage>
</organism>
<proteinExistence type="predicted"/>
<dbReference type="EMBL" id="QNGD03000007">
    <property type="protein sequence ID" value="RWQ73607.1"/>
    <property type="molecule type" value="Genomic_DNA"/>
</dbReference>